<gene>
    <name evidence="2" type="ORF">SLEP1_g50408</name>
</gene>
<dbReference type="EMBL" id="BPVZ01000164">
    <property type="protein sequence ID" value="GKV43068.1"/>
    <property type="molecule type" value="Genomic_DNA"/>
</dbReference>
<dbReference type="GO" id="GO:0046983">
    <property type="term" value="F:protein dimerization activity"/>
    <property type="evidence" value="ECO:0007669"/>
    <property type="project" value="InterPro"/>
</dbReference>
<evidence type="ECO:0000259" key="1">
    <source>
        <dbReference type="Pfam" id="PF05699"/>
    </source>
</evidence>
<feature type="domain" description="HAT C-terminal dimerisation" evidence="1">
    <location>
        <begin position="116"/>
        <end position="201"/>
    </location>
</feature>
<protein>
    <recommendedName>
        <fullName evidence="1">HAT C-terminal dimerisation domain-containing protein</fullName>
    </recommendedName>
</protein>
<dbReference type="PANTHER" id="PTHR23272:SF161">
    <property type="entry name" value="ZINC FINGER BED DOMAIN-CONTAINING PROTEIN RICESLEEPER 1-LIKE"/>
    <property type="match status" value="1"/>
</dbReference>
<dbReference type="InterPro" id="IPR012337">
    <property type="entry name" value="RNaseH-like_sf"/>
</dbReference>
<name>A0AAV5M295_9ROSI</name>
<evidence type="ECO:0000313" key="2">
    <source>
        <dbReference type="EMBL" id="GKV43068.1"/>
    </source>
</evidence>
<organism evidence="2 3">
    <name type="scientific">Rubroshorea leprosula</name>
    <dbReference type="NCBI Taxonomy" id="152421"/>
    <lineage>
        <taxon>Eukaryota</taxon>
        <taxon>Viridiplantae</taxon>
        <taxon>Streptophyta</taxon>
        <taxon>Embryophyta</taxon>
        <taxon>Tracheophyta</taxon>
        <taxon>Spermatophyta</taxon>
        <taxon>Magnoliopsida</taxon>
        <taxon>eudicotyledons</taxon>
        <taxon>Gunneridae</taxon>
        <taxon>Pentapetalae</taxon>
        <taxon>rosids</taxon>
        <taxon>malvids</taxon>
        <taxon>Malvales</taxon>
        <taxon>Dipterocarpaceae</taxon>
        <taxon>Rubroshorea</taxon>
    </lineage>
</organism>
<reference evidence="2 3" key="1">
    <citation type="journal article" date="2021" name="Commun. Biol.">
        <title>The genome of Shorea leprosula (Dipterocarpaceae) highlights the ecological relevance of drought in aseasonal tropical rainforests.</title>
        <authorList>
            <person name="Ng K.K.S."/>
            <person name="Kobayashi M.J."/>
            <person name="Fawcett J.A."/>
            <person name="Hatakeyama M."/>
            <person name="Paape T."/>
            <person name="Ng C.H."/>
            <person name="Ang C.C."/>
            <person name="Tnah L.H."/>
            <person name="Lee C.T."/>
            <person name="Nishiyama T."/>
            <person name="Sese J."/>
            <person name="O'Brien M.J."/>
            <person name="Copetti D."/>
            <person name="Mohd Noor M.I."/>
            <person name="Ong R.C."/>
            <person name="Putra M."/>
            <person name="Sireger I.Z."/>
            <person name="Indrioko S."/>
            <person name="Kosugi Y."/>
            <person name="Izuno A."/>
            <person name="Isagi Y."/>
            <person name="Lee S.L."/>
            <person name="Shimizu K.K."/>
        </authorList>
    </citation>
    <scope>NUCLEOTIDE SEQUENCE [LARGE SCALE GENOMIC DNA]</scope>
    <source>
        <strain evidence="2">214</strain>
    </source>
</reference>
<sequence length="238" mass="26607">MISFEPCAFVGPSHECTTSAPSPDLEPEGKAKECGCWIEAELKKGQGPDQNNLNLLVRSKQSGGNGLGGVASLKANRNGNISSCQSEPGNKKWMKDTERFRRYLSEAAQEKNEQSELDIYLKDKLEIMENDAQFYDVLSFWRLKSGNFPVLAAMTRDILAILVPTVASKSTFNISGRVLDDFRSSLTPKMAQALVCAQDWLRQKRKHVNITLDCEDLDELKEAKVEYKKKLRSSLLDG</sequence>
<dbReference type="Pfam" id="PF05699">
    <property type="entry name" value="Dimer_Tnp_hAT"/>
    <property type="match status" value="1"/>
</dbReference>
<accession>A0AAV5M295</accession>
<dbReference type="AlphaFoldDB" id="A0AAV5M295"/>
<dbReference type="InterPro" id="IPR008906">
    <property type="entry name" value="HATC_C_dom"/>
</dbReference>
<dbReference type="SUPFAM" id="SSF53098">
    <property type="entry name" value="Ribonuclease H-like"/>
    <property type="match status" value="1"/>
</dbReference>
<dbReference type="Proteomes" id="UP001054252">
    <property type="component" value="Unassembled WGS sequence"/>
</dbReference>
<evidence type="ECO:0000313" key="3">
    <source>
        <dbReference type="Proteomes" id="UP001054252"/>
    </source>
</evidence>
<comment type="caution">
    <text evidence="2">The sequence shown here is derived from an EMBL/GenBank/DDBJ whole genome shotgun (WGS) entry which is preliminary data.</text>
</comment>
<keyword evidence="3" id="KW-1185">Reference proteome</keyword>
<proteinExistence type="predicted"/>
<dbReference type="PANTHER" id="PTHR23272">
    <property type="entry name" value="BED FINGER-RELATED"/>
    <property type="match status" value="1"/>
</dbReference>